<sequence>MGQVHSRLTISLTSTKLEWMMYLRMLSAMHGTEDASDPHFTLNEQEPIVQNRKTLQVLQVSANDNQILVGKDNIITAKNEKGKSNSHLKKIVPKQKPVSVFEDPAEHLRRKSYDDKAVQTEKERMKRLSEAGEDIDQEVFELMVQEEVPESYWKEVAEQRRVALNDSLHENEMLHKEIEDLKDENSKLTVMASKADYFADVIQGMLDDQSEEDKPDTEDSKNVEESGKCDKTDVEPQLVDNCENCQNSCENDLEVVDVKKDSNHLEGELSKDSASIQDDNEEVTSSETKNKLDSLESSEEKSPRRTYEECDTESSKEVIEKAVSEQCTTVEEKEDSKEKGKLAINYRKLF</sequence>
<dbReference type="AlphaFoldDB" id="A0AA88Y401"/>
<comment type="subcellular location">
    <subcellularLocation>
        <location evidence="1">Nucleus</location>
    </subcellularLocation>
</comment>
<feature type="region of interest" description="Disordered" evidence="7">
    <location>
        <begin position="208"/>
        <end position="232"/>
    </location>
</feature>
<keyword evidence="4" id="KW-0539">Nucleus</keyword>
<evidence type="ECO:0000313" key="9">
    <source>
        <dbReference type="Proteomes" id="UP001186944"/>
    </source>
</evidence>
<dbReference type="PANTHER" id="PTHR13372:SF5">
    <property type="entry name" value="GEMININ"/>
    <property type="match status" value="1"/>
</dbReference>
<accession>A0AA88Y401</accession>
<protein>
    <recommendedName>
        <fullName evidence="10">Geminin</fullName>
    </recommendedName>
</protein>
<evidence type="ECO:0000256" key="5">
    <source>
        <dbReference type="ARBA" id="ARBA00023306"/>
    </source>
</evidence>
<dbReference type="Proteomes" id="UP001186944">
    <property type="component" value="Unassembled WGS sequence"/>
</dbReference>
<dbReference type="InterPro" id="IPR022786">
    <property type="entry name" value="Geminin/Multicilin"/>
</dbReference>
<keyword evidence="9" id="KW-1185">Reference proteome</keyword>
<gene>
    <name evidence="8" type="ORF">FSP39_024089</name>
</gene>
<dbReference type="GO" id="GO:0045786">
    <property type="term" value="P:negative regulation of cell cycle"/>
    <property type="evidence" value="ECO:0007669"/>
    <property type="project" value="TreeGrafter"/>
</dbReference>
<evidence type="ECO:0000256" key="2">
    <source>
        <dbReference type="ARBA" id="ARBA00007979"/>
    </source>
</evidence>
<dbReference type="GO" id="GO:0008156">
    <property type="term" value="P:negative regulation of DNA replication"/>
    <property type="evidence" value="ECO:0007669"/>
    <property type="project" value="TreeGrafter"/>
</dbReference>
<dbReference type="EMBL" id="VSWD01000010">
    <property type="protein sequence ID" value="KAK3091969.1"/>
    <property type="molecule type" value="Genomic_DNA"/>
</dbReference>
<evidence type="ECO:0000256" key="6">
    <source>
        <dbReference type="SAM" id="Coils"/>
    </source>
</evidence>
<evidence type="ECO:0000256" key="4">
    <source>
        <dbReference type="ARBA" id="ARBA00023242"/>
    </source>
</evidence>
<dbReference type="SUPFAM" id="SSF111469">
    <property type="entry name" value="Geminin coiled-coil domain"/>
    <property type="match status" value="1"/>
</dbReference>
<dbReference type="Gene3D" id="1.20.5.1180">
    <property type="entry name" value="Geminin coiled-coil domain"/>
    <property type="match status" value="1"/>
</dbReference>
<evidence type="ECO:0008006" key="10">
    <source>
        <dbReference type="Google" id="ProtNLM"/>
    </source>
</evidence>
<evidence type="ECO:0000313" key="8">
    <source>
        <dbReference type="EMBL" id="KAK3091969.1"/>
    </source>
</evidence>
<comment type="similarity">
    <text evidence="2">Belongs to the geminin family.</text>
</comment>
<organism evidence="8 9">
    <name type="scientific">Pinctada imbricata</name>
    <name type="common">Atlantic pearl-oyster</name>
    <name type="synonym">Pinctada martensii</name>
    <dbReference type="NCBI Taxonomy" id="66713"/>
    <lineage>
        <taxon>Eukaryota</taxon>
        <taxon>Metazoa</taxon>
        <taxon>Spiralia</taxon>
        <taxon>Lophotrochozoa</taxon>
        <taxon>Mollusca</taxon>
        <taxon>Bivalvia</taxon>
        <taxon>Autobranchia</taxon>
        <taxon>Pteriomorphia</taxon>
        <taxon>Pterioida</taxon>
        <taxon>Pterioidea</taxon>
        <taxon>Pteriidae</taxon>
        <taxon>Pinctada</taxon>
    </lineage>
</organism>
<comment type="caution">
    <text evidence="8">The sequence shown here is derived from an EMBL/GenBank/DDBJ whole genome shotgun (WGS) entry which is preliminary data.</text>
</comment>
<evidence type="ECO:0000256" key="7">
    <source>
        <dbReference type="SAM" id="MobiDB-lite"/>
    </source>
</evidence>
<feature type="compositionally biased region" description="Basic and acidic residues" evidence="7">
    <location>
        <begin position="288"/>
        <end position="317"/>
    </location>
</feature>
<reference evidence="8" key="1">
    <citation type="submission" date="2019-08" db="EMBL/GenBank/DDBJ databases">
        <title>The improved chromosome-level genome for the pearl oyster Pinctada fucata martensii using PacBio sequencing and Hi-C.</title>
        <authorList>
            <person name="Zheng Z."/>
        </authorList>
    </citation>
    <scope>NUCLEOTIDE SEQUENCE</scope>
    <source>
        <strain evidence="8">ZZ-2019</strain>
        <tissue evidence="8">Adductor muscle</tissue>
    </source>
</reference>
<keyword evidence="5" id="KW-0131">Cell cycle</keyword>
<name>A0AA88Y401_PINIB</name>
<feature type="compositionally biased region" description="Basic and acidic residues" evidence="7">
    <location>
        <begin position="217"/>
        <end position="232"/>
    </location>
</feature>
<dbReference type="Pfam" id="PF07412">
    <property type="entry name" value="Geminin"/>
    <property type="match status" value="1"/>
</dbReference>
<dbReference type="PANTHER" id="PTHR13372">
    <property type="entry name" value="GEMININ"/>
    <property type="match status" value="1"/>
</dbReference>
<evidence type="ECO:0000256" key="3">
    <source>
        <dbReference type="ARBA" id="ARBA00023054"/>
    </source>
</evidence>
<evidence type="ECO:0000256" key="1">
    <source>
        <dbReference type="ARBA" id="ARBA00004123"/>
    </source>
</evidence>
<feature type="coiled-coil region" evidence="6">
    <location>
        <begin position="164"/>
        <end position="191"/>
    </location>
</feature>
<dbReference type="GO" id="GO:0005634">
    <property type="term" value="C:nucleus"/>
    <property type="evidence" value="ECO:0007669"/>
    <property type="project" value="UniProtKB-SubCell"/>
</dbReference>
<feature type="region of interest" description="Disordered" evidence="7">
    <location>
        <begin position="264"/>
        <end position="317"/>
    </location>
</feature>
<keyword evidence="3 6" id="KW-0175">Coiled coil</keyword>
<proteinExistence type="inferred from homology"/>